<sequence>MASLVLTDSSQLTVDSFKKLPDKITYPYAEPDDLQKHVFSSCQLETPTQTTHAGLNKNKKSTTSVS</sequence>
<proteinExistence type="predicted"/>
<dbReference type="AlphaFoldDB" id="A0A7R9BAR1"/>
<reference evidence="2" key="1">
    <citation type="submission" date="2020-11" db="EMBL/GenBank/DDBJ databases">
        <authorList>
            <person name="Tran Van P."/>
        </authorList>
    </citation>
    <scope>NUCLEOTIDE SEQUENCE</scope>
</reference>
<evidence type="ECO:0000256" key="1">
    <source>
        <dbReference type="SAM" id="MobiDB-lite"/>
    </source>
</evidence>
<gene>
    <name evidence="2" type="ORF">TSIB3V08_LOCUS13665</name>
</gene>
<protein>
    <submittedName>
        <fullName evidence="2">Uncharacterized protein</fullName>
    </submittedName>
</protein>
<organism evidence="2">
    <name type="scientific">Timema shepardi</name>
    <name type="common">Walking stick</name>
    <dbReference type="NCBI Taxonomy" id="629360"/>
    <lineage>
        <taxon>Eukaryota</taxon>
        <taxon>Metazoa</taxon>
        <taxon>Ecdysozoa</taxon>
        <taxon>Arthropoda</taxon>
        <taxon>Hexapoda</taxon>
        <taxon>Insecta</taxon>
        <taxon>Pterygota</taxon>
        <taxon>Neoptera</taxon>
        <taxon>Polyneoptera</taxon>
        <taxon>Phasmatodea</taxon>
        <taxon>Timematodea</taxon>
        <taxon>Timematoidea</taxon>
        <taxon>Timematidae</taxon>
        <taxon>Timema</taxon>
    </lineage>
</organism>
<accession>A0A7R9BAR1</accession>
<feature type="region of interest" description="Disordered" evidence="1">
    <location>
        <begin position="47"/>
        <end position="66"/>
    </location>
</feature>
<name>A0A7R9BAR1_TIMSH</name>
<dbReference type="EMBL" id="OC031057">
    <property type="protein sequence ID" value="CAD7269665.1"/>
    <property type="molecule type" value="Genomic_DNA"/>
</dbReference>
<evidence type="ECO:0000313" key="2">
    <source>
        <dbReference type="EMBL" id="CAD7269665.1"/>
    </source>
</evidence>